<reference evidence="1 2" key="1">
    <citation type="submission" date="2020-08" db="EMBL/GenBank/DDBJ databases">
        <title>Plant Genome Project.</title>
        <authorList>
            <person name="Zhang R.-G."/>
        </authorList>
    </citation>
    <scope>NUCLEOTIDE SEQUENCE [LARGE SCALE GENOMIC DNA]</scope>
    <source>
        <tissue evidence="1">Rhizome</tissue>
    </source>
</reference>
<accession>A0A8J5F9E1</accession>
<keyword evidence="2" id="KW-1185">Reference proteome</keyword>
<dbReference type="Proteomes" id="UP000734854">
    <property type="component" value="Unassembled WGS sequence"/>
</dbReference>
<gene>
    <name evidence="1" type="ORF">ZIOFF_058879</name>
</gene>
<organism evidence="1 2">
    <name type="scientific">Zingiber officinale</name>
    <name type="common">Ginger</name>
    <name type="synonym">Amomum zingiber</name>
    <dbReference type="NCBI Taxonomy" id="94328"/>
    <lineage>
        <taxon>Eukaryota</taxon>
        <taxon>Viridiplantae</taxon>
        <taxon>Streptophyta</taxon>
        <taxon>Embryophyta</taxon>
        <taxon>Tracheophyta</taxon>
        <taxon>Spermatophyta</taxon>
        <taxon>Magnoliopsida</taxon>
        <taxon>Liliopsida</taxon>
        <taxon>Zingiberales</taxon>
        <taxon>Zingiberaceae</taxon>
        <taxon>Zingiber</taxon>
    </lineage>
</organism>
<name>A0A8J5F9E1_ZINOF</name>
<comment type="caution">
    <text evidence="1">The sequence shown here is derived from an EMBL/GenBank/DDBJ whole genome shotgun (WGS) entry which is preliminary data.</text>
</comment>
<evidence type="ECO:0000313" key="1">
    <source>
        <dbReference type="EMBL" id="KAG6482248.1"/>
    </source>
</evidence>
<dbReference type="Pfam" id="PF14009">
    <property type="entry name" value="PADRE"/>
    <property type="match status" value="1"/>
</dbReference>
<sequence length="194" mass="21182">MGNLLSCGVPGAGKVVLSDGTVRELYGPTPAAELMVEHPHEFVVDLCLLAAANYTKVIPLSADDLLETSKVYVMLPMARTMGSAGLSMVESRRALAMAKQTMGPSTRGFLGVLGGASKAIGVLLTEVKSKAVERIPQQASMAEYGGEGAAKVESWSERPEVLIRQQYWRRRWRPSLDTILEMSLEKHKVPHWLF</sequence>
<protein>
    <submittedName>
        <fullName evidence="1">Uncharacterized protein</fullName>
    </submittedName>
</protein>
<proteinExistence type="predicted"/>
<dbReference type="EMBL" id="JACMSC010000016">
    <property type="protein sequence ID" value="KAG6482248.1"/>
    <property type="molecule type" value="Genomic_DNA"/>
</dbReference>
<dbReference type="AlphaFoldDB" id="A0A8J5F9E1"/>
<dbReference type="OrthoDB" id="1921976at2759"/>
<dbReference type="PANTHER" id="PTHR33052">
    <property type="entry name" value="DUF4228 DOMAIN PROTEIN-RELATED"/>
    <property type="match status" value="1"/>
</dbReference>
<evidence type="ECO:0000313" key="2">
    <source>
        <dbReference type="Proteomes" id="UP000734854"/>
    </source>
</evidence>
<dbReference type="InterPro" id="IPR025322">
    <property type="entry name" value="PADRE_dom"/>
</dbReference>